<evidence type="ECO:0000313" key="4">
    <source>
        <dbReference type="Proteomes" id="UP000250642"/>
    </source>
</evidence>
<dbReference type="AlphaFoldDB" id="A0A329QWT7"/>
<proteinExistence type="inferred from homology"/>
<dbReference type="CDD" id="cd05142">
    <property type="entry name" value="Barstar"/>
    <property type="match status" value="1"/>
</dbReference>
<evidence type="ECO:0000256" key="1">
    <source>
        <dbReference type="ARBA" id="ARBA00006845"/>
    </source>
</evidence>
<dbReference type="InterPro" id="IPR035905">
    <property type="entry name" value="Barstar-like_sf"/>
</dbReference>
<dbReference type="RefSeq" id="WP_113052556.1">
    <property type="nucleotide sequence ID" value="NZ_QEVW01000005.1"/>
</dbReference>
<dbReference type="Gene3D" id="3.30.370.10">
    <property type="entry name" value="Barstar-like"/>
    <property type="match status" value="1"/>
</dbReference>
<dbReference type="Proteomes" id="UP000250642">
    <property type="component" value="Unassembled WGS sequence"/>
</dbReference>
<dbReference type="InterPro" id="IPR000468">
    <property type="entry name" value="Barstar"/>
</dbReference>
<dbReference type="SUPFAM" id="SSF52038">
    <property type="entry name" value="Barstar-related"/>
    <property type="match status" value="1"/>
</dbReference>
<evidence type="ECO:0000259" key="2">
    <source>
        <dbReference type="Pfam" id="PF01337"/>
    </source>
</evidence>
<reference evidence="3 4" key="1">
    <citation type="submission" date="2018-04" db="EMBL/GenBank/DDBJ databases">
        <title>Paenibacillus taichungensis Genome sequencing and assembly.</title>
        <authorList>
            <person name="Xu J."/>
            <person name="Rensing C."/>
            <person name="Mazhar H.S."/>
        </authorList>
    </citation>
    <scope>NUCLEOTIDE SEQUENCE [LARGE SCALE GENOMIC DNA]</scope>
    <source>
        <strain evidence="3 4">NC1</strain>
    </source>
</reference>
<organism evidence="3 4">
    <name type="scientific">Paenibacillus taichungensis</name>
    <dbReference type="NCBI Taxonomy" id="484184"/>
    <lineage>
        <taxon>Bacteria</taxon>
        <taxon>Bacillati</taxon>
        <taxon>Bacillota</taxon>
        <taxon>Bacilli</taxon>
        <taxon>Bacillales</taxon>
        <taxon>Paenibacillaceae</taxon>
        <taxon>Paenibacillus</taxon>
    </lineage>
</organism>
<name>A0A329QWT7_9BACL</name>
<protein>
    <submittedName>
        <fullName evidence="3">Barnase inhibitor</fullName>
    </submittedName>
</protein>
<accession>A0A329QWT7</accession>
<dbReference type="EMBL" id="QEVW01000005">
    <property type="protein sequence ID" value="RAW16904.1"/>
    <property type="molecule type" value="Genomic_DNA"/>
</dbReference>
<feature type="domain" description="Barstar (barnase inhibitor)" evidence="2">
    <location>
        <begin position="1"/>
        <end position="82"/>
    </location>
</feature>
<sequence>MKRIVLNGEDFSSTTELHELLKQKLELPDFYGANLDALWDCFTGMIELPLELTWTNYQISKERLGSEAEKVYQLMLEAREESIGFQFKTEH</sequence>
<evidence type="ECO:0000313" key="3">
    <source>
        <dbReference type="EMBL" id="RAW16904.1"/>
    </source>
</evidence>
<dbReference type="Pfam" id="PF01337">
    <property type="entry name" value="Barstar"/>
    <property type="match status" value="1"/>
</dbReference>
<comment type="similarity">
    <text evidence="1">Belongs to the barstar family.</text>
</comment>
<gene>
    <name evidence="3" type="ORF">DC345_07315</name>
</gene>
<comment type="caution">
    <text evidence="3">The sequence shown here is derived from an EMBL/GenBank/DDBJ whole genome shotgun (WGS) entry which is preliminary data.</text>
</comment>